<protein>
    <recommendedName>
        <fullName evidence="4">FAD-binding FR-type domain-containing protein</fullName>
    </recommendedName>
</protein>
<dbReference type="InterPro" id="IPR017927">
    <property type="entry name" value="FAD-bd_FR_type"/>
</dbReference>
<evidence type="ECO:0000256" key="2">
    <source>
        <dbReference type="ARBA" id="ARBA00023027"/>
    </source>
</evidence>
<reference evidence="5" key="2">
    <citation type="submission" date="2023-05" db="EMBL/GenBank/DDBJ databases">
        <authorList>
            <consortium name="Lawrence Berkeley National Laboratory"/>
            <person name="Steindorff A."/>
            <person name="Hensen N."/>
            <person name="Bonometti L."/>
            <person name="Westerberg I."/>
            <person name="Brannstrom I.O."/>
            <person name="Guillou S."/>
            <person name="Cros-Aarteil S."/>
            <person name="Calhoun S."/>
            <person name="Haridas S."/>
            <person name="Kuo A."/>
            <person name="Mondo S."/>
            <person name="Pangilinan J."/>
            <person name="Riley R."/>
            <person name="Labutti K."/>
            <person name="Andreopoulos B."/>
            <person name="Lipzen A."/>
            <person name="Chen C."/>
            <person name="Yanf M."/>
            <person name="Daum C."/>
            <person name="Ng V."/>
            <person name="Clum A."/>
            <person name="Ohm R."/>
            <person name="Martin F."/>
            <person name="Silar P."/>
            <person name="Natvig D."/>
            <person name="Lalanne C."/>
            <person name="Gautier V."/>
            <person name="Ament-Velasquez S.L."/>
            <person name="Kruys A."/>
            <person name="Hutchinson M.I."/>
            <person name="Powell A.J."/>
            <person name="Barry K."/>
            <person name="Miller A.N."/>
            <person name="Grigoriev I.V."/>
            <person name="Debuchy R."/>
            <person name="Gladieux P."/>
            <person name="Thoren M.H."/>
            <person name="Johannesson H."/>
        </authorList>
    </citation>
    <scope>NUCLEOTIDE SEQUENCE</scope>
    <source>
        <strain evidence="5">CBS 508.74</strain>
    </source>
</reference>
<feature type="compositionally biased region" description="Basic and acidic residues" evidence="3">
    <location>
        <begin position="233"/>
        <end position="248"/>
    </location>
</feature>
<dbReference type="EMBL" id="MU853349">
    <property type="protein sequence ID" value="KAK4110626.1"/>
    <property type="molecule type" value="Genomic_DNA"/>
</dbReference>
<dbReference type="InterPro" id="IPR052128">
    <property type="entry name" value="Oxidoreductase_NAD-binding"/>
</dbReference>
<name>A0AAN6QQH4_9PEZI</name>
<dbReference type="GO" id="GO:0005739">
    <property type="term" value="C:mitochondrion"/>
    <property type="evidence" value="ECO:0007669"/>
    <property type="project" value="TreeGrafter"/>
</dbReference>
<dbReference type="RefSeq" id="XP_064668196.1">
    <property type="nucleotide sequence ID" value="XM_064815573.1"/>
</dbReference>
<dbReference type="CDD" id="cd00322">
    <property type="entry name" value="FNR_like"/>
    <property type="match status" value="1"/>
</dbReference>
<comment type="caution">
    <text evidence="5">The sequence shown here is derived from an EMBL/GenBank/DDBJ whole genome shotgun (WGS) entry which is preliminary data.</text>
</comment>
<dbReference type="Gene3D" id="3.40.50.80">
    <property type="entry name" value="Nucleotide-binding domain of ferredoxin-NADP reductase (FNR) module"/>
    <property type="match status" value="1"/>
</dbReference>
<dbReference type="PROSITE" id="PS51384">
    <property type="entry name" value="FAD_FR"/>
    <property type="match status" value="1"/>
</dbReference>
<dbReference type="GeneID" id="89939698"/>
<feature type="region of interest" description="Disordered" evidence="3">
    <location>
        <begin position="220"/>
        <end position="248"/>
    </location>
</feature>
<gene>
    <name evidence="5" type="ORF">N656DRAFT_781388</name>
</gene>
<evidence type="ECO:0000313" key="6">
    <source>
        <dbReference type="Proteomes" id="UP001302812"/>
    </source>
</evidence>
<evidence type="ECO:0000256" key="3">
    <source>
        <dbReference type="SAM" id="MobiDB-lite"/>
    </source>
</evidence>
<dbReference type="Gene3D" id="2.40.30.10">
    <property type="entry name" value="Translation factors"/>
    <property type="match status" value="1"/>
</dbReference>
<dbReference type="SUPFAM" id="SSF52343">
    <property type="entry name" value="Ferredoxin reductase-like, C-terminal NADP-linked domain"/>
    <property type="match status" value="1"/>
</dbReference>
<keyword evidence="1" id="KW-0560">Oxidoreductase</keyword>
<dbReference type="AlphaFoldDB" id="A0AAN6QQH4"/>
<evidence type="ECO:0000256" key="1">
    <source>
        <dbReference type="ARBA" id="ARBA00023002"/>
    </source>
</evidence>
<dbReference type="PANTHER" id="PTHR46505:SF1">
    <property type="entry name" value="OXIDOREDUCTASE NAD-BINDING DOMAIN-CONTAINING PROTEIN 1"/>
    <property type="match status" value="1"/>
</dbReference>
<proteinExistence type="predicted"/>
<organism evidence="5 6">
    <name type="scientific">Canariomyces notabilis</name>
    <dbReference type="NCBI Taxonomy" id="2074819"/>
    <lineage>
        <taxon>Eukaryota</taxon>
        <taxon>Fungi</taxon>
        <taxon>Dikarya</taxon>
        <taxon>Ascomycota</taxon>
        <taxon>Pezizomycotina</taxon>
        <taxon>Sordariomycetes</taxon>
        <taxon>Sordariomycetidae</taxon>
        <taxon>Sordariales</taxon>
        <taxon>Chaetomiaceae</taxon>
        <taxon>Canariomyces</taxon>
    </lineage>
</organism>
<reference evidence="5" key="1">
    <citation type="journal article" date="2023" name="Mol. Phylogenet. Evol.">
        <title>Genome-scale phylogeny and comparative genomics of the fungal order Sordariales.</title>
        <authorList>
            <person name="Hensen N."/>
            <person name="Bonometti L."/>
            <person name="Westerberg I."/>
            <person name="Brannstrom I.O."/>
            <person name="Guillou S."/>
            <person name="Cros-Aarteil S."/>
            <person name="Calhoun S."/>
            <person name="Haridas S."/>
            <person name="Kuo A."/>
            <person name="Mondo S."/>
            <person name="Pangilinan J."/>
            <person name="Riley R."/>
            <person name="LaButti K."/>
            <person name="Andreopoulos B."/>
            <person name="Lipzen A."/>
            <person name="Chen C."/>
            <person name="Yan M."/>
            <person name="Daum C."/>
            <person name="Ng V."/>
            <person name="Clum A."/>
            <person name="Steindorff A."/>
            <person name="Ohm R.A."/>
            <person name="Martin F."/>
            <person name="Silar P."/>
            <person name="Natvig D.O."/>
            <person name="Lalanne C."/>
            <person name="Gautier V."/>
            <person name="Ament-Velasquez S.L."/>
            <person name="Kruys A."/>
            <person name="Hutchinson M.I."/>
            <person name="Powell A.J."/>
            <person name="Barry K."/>
            <person name="Miller A.N."/>
            <person name="Grigoriev I.V."/>
            <person name="Debuchy R."/>
            <person name="Gladieux P."/>
            <person name="Hiltunen Thoren M."/>
            <person name="Johannesson H."/>
        </authorList>
    </citation>
    <scope>NUCLEOTIDE SEQUENCE</scope>
    <source>
        <strain evidence="5">CBS 508.74</strain>
    </source>
</reference>
<dbReference type="InterPro" id="IPR017938">
    <property type="entry name" value="Riboflavin_synthase-like_b-brl"/>
</dbReference>
<feature type="domain" description="FAD-binding FR-type" evidence="4">
    <location>
        <begin position="17"/>
        <end position="134"/>
    </location>
</feature>
<evidence type="ECO:0000259" key="4">
    <source>
        <dbReference type="PROSITE" id="PS51384"/>
    </source>
</evidence>
<keyword evidence="6" id="KW-1185">Reference proteome</keyword>
<dbReference type="Proteomes" id="UP001302812">
    <property type="component" value="Unassembled WGS sequence"/>
</dbReference>
<sequence length="379" mass="41201">MSKESHIERTANEPRDPSLHTLTISHITQVTPTIRLFRLQIHQNDSITFLAGQWVDLYPPPSSGITKPGGFTITSSPSWSLPSPSSYSTPPYIELAIQSSPENPPAAYMFQPPAQILHTEVKVRIGGSFVFPPPHLHLHSSPATSIPNSIDSSSITVPQGSSGEIHASPLPLRKVVLVASGMGINPLMSMLSFIGEQQHALTGTGLEEVRLLYGVRRPRLLSPEQQENGGESGGRRGNGDKDDNDHGEGGILFLERIARIFPRSRGDERGGEGGLVRGGVRLFLTSGNDGSGASAVERDSGERGRDGGVLKCDHGRIEVPFLRRRMTVRDVEEAIGDDKEGSVVYICGVPTMTDEFVQALVSPEGFGMDKNRVLFEKWW</sequence>
<dbReference type="SUPFAM" id="SSF63380">
    <property type="entry name" value="Riboflavin synthase domain-like"/>
    <property type="match status" value="1"/>
</dbReference>
<dbReference type="PANTHER" id="PTHR46505">
    <property type="entry name" value="OXIDOREDUCTASE NAD-BINDING DOMAIN-CONTAINING PROTEIN 1"/>
    <property type="match status" value="1"/>
</dbReference>
<dbReference type="InterPro" id="IPR039261">
    <property type="entry name" value="FNR_nucleotide-bd"/>
</dbReference>
<dbReference type="GO" id="GO:0016491">
    <property type="term" value="F:oxidoreductase activity"/>
    <property type="evidence" value="ECO:0007669"/>
    <property type="project" value="UniProtKB-KW"/>
</dbReference>
<accession>A0AAN6QQH4</accession>
<evidence type="ECO:0000313" key="5">
    <source>
        <dbReference type="EMBL" id="KAK4110626.1"/>
    </source>
</evidence>
<keyword evidence="2" id="KW-0520">NAD</keyword>